<sequence length="202" mass="22908">MHNPIRSKHYPERRLTNAAVRERALRELALHSSHRCLPRKSCLNIWSAPLSGRLEHIVELGISCEIYNMVEDVCVLRRSQSLPVIHFRPFNNGIMWPTPQEEGSYSSEVPAEESGSREGAGEESVIDSPVKKKPWWWWRRRSSAAKTGSTDDGRSAPSPCNRPSQQSGEETDGSGQEPGGWRARFVDAVMETVRRMEHFLNS</sequence>
<gene>
    <name evidence="2" type="ORF">CDAR_264281</name>
</gene>
<organism evidence="2 3">
    <name type="scientific">Caerostris darwini</name>
    <dbReference type="NCBI Taxonomy" id="1538125"/>
    <lineage>
        <taxon>Eukaryota</taxon>
        <taxon>Metazoa</taxon>
        <taxon>Ecdysozoa</taxon>
        <taxon>Arthropoda</taxon>
        <taxon>Chelicerata</taxon>
        <taxon>Arachnida</taxon>
        <taxon>Araneae</taxon>
        <taxon>Araneomorphae</taxon>
        <taxon>Entelegynae</taxon>
        <taxon>Araneoidea</taxon>
        <taxon>Araneidae</taxon>
        <taxon>Caerostris</taxon>
    </lineage>
</organism>
<dbReference type="EMBL" id="BPLQ01000678">
    <property type="protein sequence ID" value="GIX73984.1"/>
    <property type="molecule type" value="Genomic_DNA"/>
</dbReference>
<proteinExistence type="predicted"/>
<accession>A0AAV4MPZ5</accession>
<reference evidence="2 3" key="1">
    <citation type="submission" date="2021-06" db="EMBL/GenBank/DDBJ databases">
        <title>Caerostris darwini draft genome.</title>
        <authorList>
            <person name="Kono N."/>
            <person name="Arakawa K."/>
        </authorList>
    </citation>
    <scope>NUCLEOTIDE SEQUENCE [LARGE SCALE GENOMIC DNA]</scope>
</reference>
<feature type="region of interest" description="Disordered" evidence="1">
    <location>
        <begin position="98"/>
        <end position="127"/>
    </location>
</feature>
<comment type="caution">
    <text evidence="2">The sequence shown here is derived from an EMBL/GenBank/DDBJ whole genome shotgun (WGS) entry which is preliminary data.</text>
</comment>
<evidence type="ECO:0000256" key="1">
    <source>
        <dbReference type="SAM" id="MobiDB-lite"/>
    </source>
</evidence>
<evidence type="ECO:0000313" key="3">
    <source>
        <dbReference type="Proteomes" id="UP001054837"/>
    </source>
</evidence>
<protein>
    <submittedName>
        <fullName evidence="2">Uncharacterized protein</fullName>
    </submittedName>
</protein>
<feature type="region of interest" description="Disordered" evidence="1">
    <location>
        <begin position="144"/>
        <end position="182"/>
    </location>
</feature>
<dbReference type="Proteomes" id="UP001054837">
    <property type="component" value="Unassembled WGS sequence"/>
</dbReference>
<dbReference type="AlphaFoldDB" id="A0AAV4MPZ5"/>
<evidence type="ECO:0000313" key="2">
    <source>
        <dbReference type="EMBL" id="GIX73984.1"/>
    </source>
</evidence>
<keyword evidence="3" id="KW-1185">Reference proteome</keyword>
<name>A0AAV4MPZ5_9ARAC</name>